<feature type="binding site" evidence="6">
    <location>
        <begin position="216"/>
        <end position="219"/>
    </location>
    <ligand>
        <name>GTP</name>
        <dbReference type="ChEBI" id="CHEBI:37565"/>
    </ligand>
</feature>
<dbReference type="PANTHER" id="PTHR11702:SF31">
    <property type="entry name" value="MITOCHONDRIAL RIBOSOME-ASSOCIATED GTPASE 2"/>
    <property type="match status" value="1"/>
</dbReference>
<keyword evidence="2 6" id="KW-0479">Metal-binding</keyword>
<feature type="binding site" evidence="6">
    <location>
        <begin position="169"/>
        <end position="176"/>
    </location>
    <ligand>
        <name>GTP</name>
        <dbReference type="ChEBI" id="CHEBI:37565"/>
    </ligand>
</feature>
<evidence type="ECO:0000313" key="10">
    <source>
        <dbReference type="Proteomes" id="UP000760545"/>
    </source>
</evidence>
<feature type="domain" description="Obg" evidence="8">
    <location>
        <begin position="4"/>
        <end position="162"/>
    </location>
</feature>
<dbReference type="NCBIfam" id="NF008956">
    <property type="entry name" value="PRK12299.1"/>
    <property type="match status" value="1"/>
</dbReference>
<sequence>MTEGNFVDYVKMYVASGNGGKGSAHLHREKYIAKGGPDGGDGGRGGHVIIRGNSNLWTLFHLKFKKHVRAGHGEHGSSNRSFGADGEDAYIDVPLGTVVRDTETNQILFEITEDGEEIILAEGGKGGLGNWHFKSSTNQTPRYAQPGLPMEEKYITMELKVLADVGLVGFPNAGKSTLLSVITSAKPKIADYEFTTLKPNLGIVKYRDFQTFVMADIPGIIEGAAEGKGLGHYFLRHIERNSILLFLIPADADDIKKQYDILLDELRRYNPEMLDKERIIAISKSDMLDEELKAELKTELDNELPIPYLFISSVAQKGITELKDQLWKMLNA</sequence>
<dbReference type="InterPro" id="IPR014100">
    <property type="entry name" value="GTP-bd_Obg/CgtA"/>
</dbReference>
<dbReference type="InterPro" id="IPR006074">
    <property type="entry name" value="GTP1-OBG_CS"/>
</dbReference>
<feature type="binding site" evidence="6">
    <location>
        <position position="196"/>
    </location>
    <ligand>
        <name>Mg(2+)</name>
        <dbReference type="ChEBI" id="CHEBI:18420"/>
    </ligand>
</feature>
<feature type="binding site" evidence="6">
    <location>
        <position position="176"/>
    </location>
    <ligand>
        <name>Mg(2+)</name>
        <dbReference type="ChEBI" id="CHEBI:18420"/>
    </ligand>
</feature>
<dbReference type="InterPro" id="IPR036726">
    <property type="entry name" value="GTP1_OBG_dom_sf"/>
</dbReference>
<dbReference type="Gene3D" id="2.70.210.12">
    <property type="entry name" value="GTP1/OBG domain"/>
    <property type="match status" value="1"/>
</dbReference>
<gene>
    <name evidence="9" type="primary">obgE</name>
    <name evidence="6" type="synonym">obg</name>
    <name evidence="9" type="ORF">HC176_04840</name>
</gene>
<accession>A0ABX1D8W1</accession>
<evidence type="ECO:0000256" key="4">
    <source>
        <dbReference type="ARBA" id="ARBA00022842"/>
    </source>
</evidence>
<keyword evidence="6" id="KW-0378">Hydrolase</keyword>
<dbReference type="RefSeq" id="WP_167917047.1">
    <property type="nucleotide sequence ID" value="NZ_JAAVJS010000005.1"/>
</dbReference>
<dbReference type="EC" id="3.6.5.-" evidence="6"/>
<evidence type="ECO:0000259" key="8">
    <source>
        <dbReference type="PROSITE" id="PS51883"/>
    </source>
</evidence>
<reference evidence="9 10" key="1">
    <citation type="submission" date="2020-03" db="EMBL/GenBank/DDBJ databases">
        <title>Tamlana sp. nov, isolated from XXX.</title>
        <authorList>
            <person name="Cao W.R."/>
        </authorList>
    </citation>
    <scope>NUCLEOTIDE SEQUENCE [LARGE SCALE GENOMIC DNA]</scope>
    <source>
        <strain evidence="9 10">HST1-43</strain>
    </source>
</reference>
<evidence type="ECO:0000256" key="2">
    <source>
        <dbReference type="ARBA" id="ARBA00022723"/>
    </source>
</evidence>
<dbReference type="CDD" id="cd01898">
    <property type="entry name" value="Obg"/>
    <property type="match status" value="1"/>
</dbReference>
<dbReference type="InterPro" id="IPR005225">
    <property type="entry name" value="Small_GTP-bd"/>
</dbReference>
<dbReference type="PROSITE" id="PS51883">
    <property type="entry name" value="OBG"/>
    <property type="match status" value="1"/>
</dbReference>
<feature type="domain" description="OBG-type G" evidence="7">
    <location>
        <begin position="163"/>
        <end position="331"/>
    </location>
</feature>
<dbReference type="EMBL" id="JAAVJS010000005">
    <property type="protein sequence ID" value="NJX14807.1"/>
    <property type="molecule type" value="Genomic_DNA"/>
</dbReference>
<proteinExistence type="inferred from homology"/>
<dbReference type="PROSITE" id="PS00905">
    <property type="entry name" value="GTP1_OBG"/>
    <property type="match status" value="1"/>
</dbReference>
<name>A0ABX1D8W1_9FLAO</name>
<dbReference type="Pfam" id="PF01018">
    <property type="entry name" value="GTP1_OBG"/>
    <property type="match status" value="1"/>
</dbReference>
<comment type="function">
    <text evidence="6">An essential GTPase which binds GTP, GDP and possibly (p)ppGpp with moderate affinity, with high nucleotide exchange rates and a fairly low GTP hydrolysis rate. Plays a role in control of the cell cycle, stress response, ribosome biogenesis and in those bacteria that undergo differentiation, in morphogenesis control.</text>
</comment>
<dbReference type="Proteomes" id="UP000760545">
    <property type="component" value="Unassembled WGS sequence"/>
</dbReference>
<organism evidence="9 10">
    <name type="scientific">Tamlana crocina</name>
    <dbReference type="NCBI Taxonomy" id="393006"/>
    <lineage>
        <taxon>Bacteria</taxon>
        <taxon>Pseudomonadati</taxon>
        <taxon>Bacteroidota</taxon>
        <taxon>Flavobacteriia</taxon>
        <taxon>Flavobacteriales</taxon>
        <taxon>Flavobacteriaceae</taxon>
        <taxon>Tamlana</taxon>
    </lineage>
</organism>
<keyword evidence="6" id="KW-0963">Cytoplasm</keyword>
<dbReference type="SUPFAM" id="SSF82051">
    <property type="entry name" value="Obg GTP-binding protein N-terminal domain"/>
    <property type="match status" value="1"/>
</dbReference>
<dbReference type="HAMAP" id="MF_01454">
    <property type="entry name" value="GTPase_Obg"/>
    <property type="match status" value="1"/>
</dbReference>
<keyword evidence="3 6" id="KW-0547">Nucleotide-binding</keyword>
<keyword evidence="4 6" id="KW-0460">Magnesium</keyword>
<protein>
    <recommendedName>
        <fullName evidence="6">GTPase Obg</fullName>
        <ecNumber evidence="6">3.6.5.-</ecNumber>
    </recommendedName>
    <alternativeName>
        <fullName evidence="6">GTP-binding protein Obg</fullName>
    </alternativeName>
</protein>
<evidence type="ECO:0000313" key="9">
    <source>
        <dbReference type="EMBL" id="NJX14807.1"/>
    </source>
</evidence>
<keyword evidence="5 6" id="KW-0342">GTP-binding</keyword>
<evidence type="ECO:0000256" key="1">
    <source>
        <dbReference type="ARBA" id="ARBA00007699"/>
    </source>
</evidence>
<evidence type="ECO:0000256" key="6">
    <source>
        <dbReference type="HAMAP-Rule" id="MF_01454"/>
    </source>
</evidence>
<feature type="binding site" evidence="6">
    <location>
        <begin position="312"/>
        <end position="314"/>
    </location>
    <ligand>
        <name>GTP</name>
        <dbReference type="ChEBI" id="CHEBI:37565"/>
    </ligand>
</feature>
<evidence type="ECO:0000259" key="7">
    <source>
        <dbReference type="PROSITE" id="PS51710"/>
    </source>
</evidence>
<dbReference type="PANTHER" id="PTHR11702">
    <property type="entry name" value="DEVELOPMENTALLY REGULATED GTP-BINDING PROTEIN-RELATED"/>
    <property type="match status" value="1"/>
</dbReference>
<feature type="binding site" evidence="6">
    <location>
        <begin position="194"/>
        <end position="198"/>
    </location>
    <ligand>
        <name>GTP</name>
        <dbReference type="ChEBI" id="CHEBI:37565"/>
    </ligand>
</feature>
<feature type="binding site" evidence="6">
    <location>
        <begin position="283"/>
        <end position="286"/>
    </location>
    <ligand>
        <name>GTP</name>
        <dbReference type="ChEBI" id="CHEBI:37565"/>
    </ligand>
</feature>
<dbReference type="NCBIfam" id="NF008955">
    <property type="entry name" value="PRK12297.1"/>
    <property type="match status" value="1"/>
</dbReference>
<evidence type="ECO:0000256" key="5">
    <source>
        <dbReference type="ARBA" id="ARBA00023134"/>
    </source>
</evidence>
<dbReference type="PROSITE" id="PS51710">
    <property type="entry name" value="G_OBG"/>
    <property type="match status" value="1"/>
</dbReference>
<dbReference type="InterPro" id="IPR027417">
    <property type="entry name" value="P-loop_NTPase"/>
</dbReference>
<dbReference type="SUPFAM" id="SSF52540">
    <property type="entry name" value="P-loop containing nucleoside triphosphate hydrolases"/>
    <property type="match status" value="1"/>
</dbReference>
<dbReference type="Gene3D" id="3.40.50.300">
    <property type="entry name" value="P-loop containing nucleotide triphosphate hydrolases"/>
    <property type="match status" value="1"/>
</dbReference>
<comment type="similarity">
    <text evidence="1 6">Belongs to the TRAFAC class OBG-HflX-like GTPase superfamily. OBG GTPase family.</text>
</comment>
<comment type="cofactor">
    <cofactor evidence="6">
        <name>Mg(2+)</name>
        <dbReference type="ChEBI" id="CHEBI:18420"/>
    </cofactor>
</comment>
<dbReference type="PIRSF" id="PIRSF002401">
    <property type="entry name" value="GTP_bd_Obg/CgtA"/>
    <property type="match status" value="1"/>
</dbReference>
<dbReference type="PRINTS" id="PR00326">
    <property type="entry name" value="GTP1OBG"/>
</dbReference>
<dbReference type="InterPro" id="IPR006073">
    <property type="entry name" value="GTP-bd"/>
</dbReference>
<dbReference type="InterPro" id="IPR031167">
    <property type="entry name" value="G_OBG"/>
</dbReference>
<comment type="subunit">
    <text evidence="6">Monomer.</text>
</comment>
<dbReference type="InterPro" id="IPR006169">
    <property type="entry name" value="GTP1_OBG_dom"/>
</dbReference>
<dbReference type="InterPro" id="IPR045086">
    <property type="entry name" value="OBG_GTPase"/>
</dbReference>
<evidence type="ECO:0000256" key="3">
    <source>
        <dbReference type="ARBA" id="ARBA00022741"/>
    </source>
</evidence>
<comment type="caution">
    <text evidence="9">The sequence shown here is derived from an EMBL/GenBank/DDBJ whole genome shotgun (WGS) entry which is preliminary data.</text>
</comment>
<dbReference type="Pfam" id="PF01926">
    <property type="entry name" value="MMR_HSR1"/>
    <property type="match status" value="1"/>
</dbReference>
<comment type="subcellular location">
    <subcellularLocation>
        <location evidence="6">Cytoplasm</location>
    </subcellularLocation>
</comment>
<dbReference type="NCBIfam" id="TIGR00231">
    <property type="entry name" value="small_GTP"/>
    <property type="match status" value="1"/>
</dbReference>
<dbReference type="NCBIfam" id="TIGR02729">
    <property type="entry name" value="Obg_CgtA"/>
    <property type="match status" value="1"/>
</dbReference>
<keyword evidence="10" id="KW-1185">Reference proteome</keyword>